<evidence type="ECO:0000313" key="2">
    <source>
        <dbReference type="EMBL" id="QDV47000.1"/>
    </source>
</evidence>
<dbReference type="NCBIfam" id="TIGR02532">
    <property type="entry name" value="IV_pilin_GFxxxE"/>
    <property type="match status" value="1"/>
</dbReference>
<dbReference type="EMBL" id="CP037423">
    <property type="protein sequence ID" value="QDV47000.1"/>
    <property type="molecule type" value="Genomic_DNA"/>
</dbReference>
<organism evidence="2 3">
    <name type="scientific">Stieleria neptunia</name>
    <dbReference type="NCBI Taxonomy" id="2527979"/>
    <lineage>
        <taxon>Bacteria</taxon>
        <taxon>Pseudomonadati</taxon>
        <taxon>Planctomycetota</taxon>
        <taxon>Planctomycetia</taxon>
        <taxon>Pirellulales</taxon>
        <taxon>Pirellulaceae</taxon>
        <taxon>Stieleria</taxon>
    </lineage>
</organism>
<keyword evidence="3" id="KW-1185">Reference proteome</keyword>
<name>A0A518I1K2_9BACT</name>
<dbReference type="KEGG" id="snep:Enr13x_69090"/>
<keyword evidence="1" id="KW-0812">Transmembrane</keyword>
<sequence length="177" mass="20063">MKSLPRTRAARRGFTLRELTVAIAIGSSVMMVAVGLVHHAFDWSTLARHRRLDDQTFFHLSRQLRDDLHLANQADLDSGDTSGQSLRLAVNGNEVIYTITGVTVTRTERGEDAVVRNEVYRFKRPRTLKLTRLEADNQLQLDVKSITPFAESEVPLWRSLRMSIGLRLRHQNGDIAS</sequence>
<protein>
    <recommendedName>
        <fullName evidence="4">Prepilin-type N-terminal cleavage/methylation domain-containing protein</fullName>
    </recommendedName>
</protein>
<evidence type="ECO:0000313" key="3">
    <source>
        <dbReference type="Proteomes" id="UP000319004"/>
    </source>
</evidence>
<reference evidence="2 3" key="1">
    <citation type="submission" date="2019-03" db="EMBL/GenBank/DDBJ databases">
        <title>Deep-cultivation of Planctomycetes and their phenomic and genomic characterization uncovers novel biology.</title>
        <authorList>
            <person name="Wiegand S."/>
            <person name="Jogler M."/>
            <person name="Boedeker C."/>
            <person name="Pinto D."/>
            <person name="Vollmers J."/>
            <person name="Rivas-Marin E."/>
            <person name="Kohn T."/>
            <person name="Peeters S.H."/>
            <person name="Heuer A."/>
            <person name="Rast P."/>
            <person name="Oberbeckmann S."/>
            <person name="Bunk B."/>
            <person name="Jeske O."/>
            <person name="Meyerdierks A."/>
            <person name="Storesund J.E."/>
            <person name="Kallscheuer N."/>
            <person name="Luecker S."/>
            <person name="Lage O.M."/>
            <person name="Pohl T."/>
            <person name="Merkel B.J."/>
            <person name="Hornburger P."/>
            <person name="Mueller R.-W."/>
            <person name="Bruemmer F."/>
            <person name="Labrenz M."/>
            <person name="Spormann A.M."/>
            <person name="Op den Camp H."/>
            <person name="Overmann J."/>
            <person name="Amann R."/>
            <person name="Jetten M.S.M."/>
            <person name="Mascher T."/>
            <person name="Medema M.H."/>
            <person name="Devos D.P."/>
            <person name="Kaster A.-K."/>
            <person name="Ovreas L."/>
            <person name="Rohde M."/>
            <person name="Galperin M.Y."/>
            <person name="Jogler C."/>
        </authorList>
    </citation>
    <scope>NUCLEOTIDE SEQUENCE [LARGE SCALE GENOMIC DNA]</scope>
    <source>
        <strain evidence="2 3">Enr13</strain>
    </source>
</reference>
<evidence type="ECO:0000256" key="1">
    <source>
        <dbReference type="SAM" id="Phobius"/>
    </source>
</evidence>
<gene>
    <name evidence="2" type="ORF">Enr13x_69090</name>
</gene>
<keyword evidence="1" id="KW-0472">Membrane</keyword>
<dbReference type="InterPro" id="IPR012902">
    <property type="entry name" value="N_methyl_site"/>
</dbReference>
<evidence type="ECO:0008006" key="4">
    <source>
        <dbReference type="Google" id="ProtNLM"/>
    </source>
</evidence>
<dbReference type="RefSeq" id="WP_145391105.1">
    <property type="nucleotide sequence ID" value="NZ_CP037423.1"/>
</dbReference>
<accession>A0A518I1K2</accession>
<dbReference type="OrthoDB" id="263003at2"/>
<keyword evidence="1" id="KW-1133">Transmembrane helix</keyword>
<feature type="transmembrane region" description="Helical" evidence="1">
    <location>
        <begin position="21"/>
        <end position="41"/>
    </location>
</feature>
<dbReference type="Proteomes" id="UP000319004">
    <property type="component" value="Chromosome"/>
</dbReference>
<proteinExistence type="predicted"/>
<dbReference type="AlphaFoldDB" id="A0A518I1K2"/>